<sequence>MDARPRRCHYALGPPPLRTAPALPQSPRKRPFLCGKPSPLQPIIFQGWYHVITRPDPPPKHELANPLAESAWP</sequence>
<feature type="region of interest" description="Disordered" evidence="1">
    <location>
        <begin position="1"/>
        <end position="31"/>
    </location>
</feature>
<dbReference type="EMBL" id="CAAGRJ010029895">
    <property type="protein sequence ID" value="VFV41196.1"/>
    <property type="molecule type" value="Genomic_DNA"/>
</dbReference>
<evidence type="ECO:0000256" key="1">
    <source>
        <dbReference type="SAM" id="MobiDB-lite"/>
    </source>
</evidence>
<gene>
    <name evidence="2" type="ORF">LYPA_23C012306</name>
</gene>
<reference evidence="2 3" key="1">
    <citation type="submission" date="2019-01" db="EMBL/GenBank/DDBJ databases">
        <authorList>
            <person name="Alioto T."/>
            <person name="Alioto T."/>
        </authorList>
    </citation>
    <scope>NUCLEOTIDE SEQUENCE [LARGE SCALE GENOMIC DNA]</scope>
</reference>
<dbReference type="Proteomes" id="UP000386466">
    <property type="component" value="Unassembled WGS sequence"/>
</dbReference>
<accession>A0A485PBG3</accession>
<dbReference type="AlphaFoldDB" id="A0A485PBG3"/>
<name>A0A485PBG3_LYNPA</name>
<evidence type="ECO:0000313" key="3">
    <source>
        <dbReference type="Proteomes" id="UP000386466"/>
    </source>
</evidence>
<keyword evidence="3" id="KW-1185">Reference proteome</keyword>
<organism evidence="2 3">
    <name type="scientific">Lynx pardinus</name>
    <name type="common">Iberian lynx</name>
    <name type="synonym">Felis pardina</name>
    <dbReference type="NCBI Taxonomy" id="191816"/>
    <lineage>
        <taxon>Eukaryota</taxon>
        <taxon>Metazoa</taxon>
        <taxon>Chordata</taxon>
        <taxon>Craniata</taxon>
        <taxon>Vertebrata</taxon>
        <taxon>Euteleostomi</taxon>
        <taxon>Mammalia</taxon>
        <taxon>Eutheria</taxon>
        <taxon>Laurasiatheria</taxon>
        <taxon>Carnivora</taxon>
        <taxon>Feliformia</taxon>
        <taxon>Felidae</taxon>
        <taxon>Felinae</taxon>
        <taxon>Lynx</taxon>
    </lineage>
</organism>
<proteinExistence type="predicted"/>
<protein>
    <submittedName>
        <fullName evidence="2">Uncharacterized protein</fullName>
    </submittedName>
</protein>
<evidence type="ECO:0000313" key="2">
    <source>
        <dbReference type="EMBL" id="VFV41196.1"/>
    </source>
</evidence>